<evidence type="ECO:0008006" key="2">
    <source>
        <dbReference type="Google" id="ProtNLM"/>
    </source>
</evidence>
<dbReference type="PANTHER" id="PTHR37383:SF1">
    <property type="entry name" value="OS01G0694200 PROTEIN"/>
    <property type="match status" value="1"/>
</dbReference>
<reference evidence="1" key="2">
    <citation type="submission" date="2020-07" db="EMBL/GenBank/DDBJ databases">
        <authorList>
            <person name="Vera ALvarez R."/>
            <person name="Arias-Moreno D.M."/>
            <person name="Jimenez-Jacinto V."/>
            <person name="Jimenez-Bremont J.F."/>
            <person name="Swaminathan K."/>
            <person name="Moose S.P."/>
            <person name="Guerrero-Gonzalez M.L."/>
            <person name="Marino-Ramirez L."/>
            <person name="Landsman D."/>
            <person name="Rodriguez-Kessler M."/>
            <person name="Delgado-Sanchez P."/>
        </authorList>
    </citation>
    <scope>NUCLEOTIDE SEQUENCE</scope>
    <source>
        <tissue evidence="1">Cladode</tissue>
    </source>
</reference>
<accession>A0A7C9F0Y4</accession>
<name>A0A7C9F0Y4_OPUST</name>
<dbReference type="PANTHER" id="PTHR37383">
    <property type="entry name" value="OS01G0694200 PROTEIN"/>
    <property type="match status" value="1"/>
</dbReference>
<sequence length="471" mass="50766">MVVVAVEARKLDLPTLSLSSPQVTSLLYDPNSRSLALMHSDSTFSLYPSFSPFSLSSSSLPPPQTLIPGPSSSACFVNLNPKPKFPDCPDPSRVVFVTAGPYSGGSRVALRFYLLGNDGKFGKAQVVCSQNGISFDRKLGVIVDASHGMKVVLCGSVNYLAMYSGSGGKLWLFGVKMAGNERDLRLVKCAVIDCNLPVLSICISSGFLLLGELHGVRVFPLRALVKGRVGTRKRSRVVKGKIENSKMPNGVINPSGESYNLGKNLANVNQSALLANGHACNVLDGVSSNSNVDSNHDAVKLRSLKLRQDSGEVGMQFILFHDSLVEGIKSRVPGYKTKKAMSIQALSHQKFLTLESNGELHLLHMLRSGCFKMRRLTGIIQVQQLAAFPDMSASAQDAWISDGLFSLHKLVISDSDTSEYESDQSCNEGKIIHSSVTGVIFASENIQDMIALAANSIMILGRDSLYAYAIS</sequence>
<dbReference type="AlphaFoldDB" id="A0A7C9F0Y4"/>
<proteinExistence type="predicted"/>
<organism evidence="1">
    <name type="scientific">Opuntia streptacantha</name>
    <name type="common">Prickly pear cactus</name>
    <name type="synonym">Opuntia cardona</name>
    <dbReference type="NCBI Taxonomy" id="393608"/>
    <lineage>
        <taxon>Eukaryota</taxon>
        <taxon>Viridiplantae</taxon>
        <taxon>Streptophyta</taxon>
        <taxon>Embryophyta</taxon>
        <taxon>Tracheophyta</taxon>
        <taxon>Spermatophyta</taxon>
        <taxon>Magnoliopsida</taxon>
        <taxon>eudicotyledons</taxon>
        <taxon>Gunneridae</taxon>
        <taxon>Pentapetalae</taxon>
        <taxon>Caryophyllales</taxon>
        <taxon>Cactineae</taxon>
        <taxon>Cactaceae</taxon>
        <taxon>Opuntioideae</taxon>
        <taxon>Opuntia</taxon>
    </lineage>
</organism>
<evidence type="ECO:0000313" key="1">
    <source>
        <dbReference type="EMBL" id="MBA4671409.1"/>
    </source>
</evidence>
<protein>
    <recommendedName>
        <fullName evidence="2">Cleavage/polyadenylation specificity factor A subunit N-terminal domain-containing protein</fullName>
    </recommendedName>
</protein>
<reference evidence="1" key="1">
    <citation type="journal article" date="2013" name="J. Plant Res.">
        <title>Effect of fungi and light on seed germination of three Opuntia species from semiarid lands of central Mexico.</title>
        <authorList>
            <person name="Delgado-Sanchez P."/>
            <person name="Jimenez-Bremont J.F."/>
            <person name="Guerrero-Gonzalez Mde L."/>
            <person name="Flores J."/>
        </authorList>
    </citation>
    <scope>NUCLEOTIDE SEQUENCE</scope>
    <source>
        <tissue evidence="1">Cladode</tissue>
    </source>
</reference>
<dbReference type="EMBL" id="GISG01250837">
    <property type="protein sequence ID" value="MBA4671409.1"/>
    <property type="molecule type" value="Transcribed_RNA"/>
</dbReference>